<accession>A0ACB6R809</accession>
<name>A0ACB6R809_9PLEO</name>
<evidence type="ECO:0000313" key="2">
    <source>
        <dbReference type="Proteomes" id="UP000799755"/>
    </source>
</evidence>
<keyword evidence="2" id="KW-1185">Reference proteome</keyword>
<comment type="caution">
    <text evidence="1">The sequence shown here is derived from an EMBL/GenBank/DDBJ whole genome shotgun (WGS) entry which is preliminary data.</text>
</comment>
<sequence length="236" mass="27229">YKQCNTLLLRHPTFQNFCRFARMRMRLLLLKQDEISLLEESLDKIHADETRDFHLGSNRHDSNAERKEVLKKLKVSIEAYDSMIDQSCRMLSFPQVTNRDISSLKNWLECVGSISMYETTYLDNYADRLNITATLEDCLSWIDLTLPKVYHPRRHKFSGQSPQELLILGPKARMLCRVLPTWLATTLLLIPVIILYVVSNPKVRLAIIALAAEFFLSNVSVFAKARTIEVILTGAR</sequence>
<protein>
    <submittedName>
        <fullName evidence="1">Uncharacterized protein</fullName>
    </submittedName>
</protein>
<feature type="non-terminal residue" evidence="1">
    <location>
        <position position="1"/>
    </location>
</feature>
<reference evidence="1" key="1">
    <citation type="journal article" date="2020" name="Stud. Mycol.">
        <title>101 Dothideomycetes genomes: a test case for predicting lifestyles and emergence of pathogens.</title>
        <authorList>
            <person name="Haridas S."/>
            <person name="Albert R."/>
            <person name="Binder M."/>
            <person name="Bloem J."/>
            <person name="Labutti K."/>
            <person name="Salamov A."/>
            <person name="Andreopoulos B."/>
            <person name="Baker S."/>
            <person name="Barry K."/>
            <person name="Bills G."/>
            <person name="Bluhm B."/>
            <person name="Cannon C."/>
            <person name="Castanera R."/>
            <person name="Culley D."/>
            <person name="Daum C."/>
            <person name="Ezra D."/>
            <person name="Gonzalez J."/>
            <person name="Henrissat B."/>
            <person name="Kuo A."/>
            <person name="Liang C."/>
            <person name="Lipzen A."/>
            <person name="Lutzoni F."/>
            <person name="Magnuson J."/>
            <person name="Mondo S."/>
            <person name="Nolan M."/>
            <person name="Ohm R."/>
            <person name="Pangilinan J."/>
            <person name="Park H.-J."/>
            <person name="Ramirez L."/>
            <person name="Alfaro M."/>
            <person name="Sun H."/>
            <person name="Tritt A."/>
            <person name="Yoshinaga Y."/>
            <person name="Zwiers L.-H."/>
            <person name="Turgeon B."/>
            <person name="Goodwin S."/>
            <person name="Spatafora J."/>
            <person name="Crous P."/>
            <person name="Grigoriev I."/>
        </authorList>
    </citation>
    <scope>NUCLEOTIDE SEQUENCE</scope>
    <source>
        <strain evidence="1">ATCC 200398</strain>
    </source>
</reference>
<organism evidence="1 2">
    <name type="scientific">Lindgomyces ingoldianus</name>
    <dbReference type="NCBI Taxonomy" id="673940"/>
    <lineage>
        <taxon>Eukaryota</taxon>
        <taxon>Fungi</taxon>
        <taxon>Dikarya</taxon>
        <taxon>Ascomycota</taxon>
        <taxon>Pezizomycotina</taxon>
        <taxon>Dothideomycetes</taxon>
        <taxon>Pleosporomycetidae</taxon>
        <taxon>Pleosporales</taxon>
        <taxon>Lindgomycetaceae</taxon>
        <taxon>Lindgomyces</taxon>
    </lineage>
</organism>
<evidence type="ECO:0000313" key="1">
    <source>
        <dbReference type="EMBL" id="KAF2474455.1"/>
    </source>
</evidence>
<gene>
    <name evidence="1" type="ORF">BDR25DRAFT_216047</name>
</gene>
<dbReference type="Proteomes" id="UP000799755">
    <property type="component" value="Unassembled WGS sequence"/>
</dbReference>
<proteinExistence type="predicted"/>
<dbReference type="EMBL" id="MU003498">
    <property type="protein sequence ID" value="KAF2474455.1"/>
    <property type="molecule type" value="Genomic_DNA"/>
</dbReference>